<gene>
    <name evidence="1" type="ORF">MENT_LOCUS43515</name>
</gene>
<evidence type="ECO:0000313" key="2">
    <source>
        <dbReference type="Proteomes" id="UP000580250"/>
    </source>
</evidence>
<name>A0A6V7WVC4_MELEN</name>
<comment type="caution">
    <text evidence="1">The sequence shown here is derived from an EMBL/GenBank/DDBJ whole genome shotgun (WGS) entry which is preliminary data.</text>
</comment>
<proteinExistence type="predicted"/>
<organism evidence="1 2">
    <name type="scientific">Meloidogyne enterolobii</name>
    <name type="common">Root-knot nematode worm</name>
    <name type="synonym">Meloidogyne mayaguensis</name>
    <dbReference type="NCBI Taxonomy" id="390850"/>
    <lineage>
        <taxon>Eukaryota</taxon>
        <taxon>Metazoa</taxon>
        <taxon>Ecdysozoa</taxon>
        <taxon>Nematoda</taxon>
        <taxon>Chromadorea</taxon>
        <taxon>Rhabditida</taxon>
        <taxon>Tylenchina</taxon>
        <taxon>Tylenchomorpha</taxon>
        <taxon>Tylenchoidea</taxon>
        <taxon>Meloidogynidae</taxon>
        <taxon>Meloidogyninae</taxon>
        <taxon>Meloidogyne</taxon>
    </lineage>
</organism>
<sequence>MPKLTGTRCGLEATGSSDVVIISCSPAVQLPISYWLLLKMSSNSSQIGLAKIIFTTPSSGLATTGTKLNPSSSSLSSIECIQILCLSSSGKFILAFIKHCSLGLISQVSIEYIFKFLNGLFTLFSMHI</sequence>
<dbReference type="Proteomes" id="UP000580250">
    <property type="component" value="Unassembled WGS sequence"/>
</dbReference>
<protein>
    <submittedName>
        <fullName evidence="1">Uncharacterized protein</fullName>
    </submittedName>
</protein>
<accession>A0A6V7WVC4</accession>
<dbReference type="EMBL" id="CAJEWN010000827">
    <property type="protein sequence ID" value="CAD2190706.1"/>
    <property type="molecule type" value="Genomic_DNA"/>
</dbReference>
<evidence type="ECO:0000313" key="1">
    <source>
        <dbReference type="EMBL" id="CAD2190706.1"/>
    </source>
</evidence>
<dbReference type="AlphaFoldDB" id="A0A6V7WVC4"/>
<reference evidence="1 2" key="1">
    <citation type="submission" date="2020-08" db="EMBL/GenBank/DDBJ databases">
        <authorList>
            <person name="Koutsovoulos G."/>
            <person name="Danchin GJ E."/>
        </authorList>
    </citation>
    <scope>NUCLEOTIDE SEQUENCE [LARGE SCALE GENOMIC DNA]</scope>
</reference>